<comment type="function">
    <text evidence="8">F(1)F(0) ATP synthase produces ATP from ADP in the presence of a proton or sodium gradient. F-type ATPases consist of two structural domains, F(1) containing the extramembraneous catalytic core and F(0) containing the membrane proton channel, linked together by a central stalk and a peripheral stalk. During catalysis, ATP synthesis in the catalytic domain of F(1) is coupled via a rotary mechanism of the central stalk subunits to proton translocation.</text>
</comment>
<dbReference type="InterPro" id="IPR000711">
    <property type="entry name" value="ATPase_OSCP/dsu"/>
</dbReference>
<evidence type="ECO:0000256" key="5">
    <source>
        <dbReference type="ARBA" id="ARBA00023136"/>
    </source>
</evidence>
<dbReference type="NCBIfam" id="TIGR01145">
    <property type="entry name" value="ATP_synt_delta"/>
    <property type="match status" value="1"/>
</dbReference>
<keyword evidence="5 8" id="KW-0472">Membrane</keyword>
<keyword evidence="3 8" id="KW-0375">Hydrogen ion transport</keyword>
<comment type="subcellular location">
    <subcellularLocation>
        <location evidence="8">Cell membrane</location>
        <topology evidence="8">Peripheral membrane protein</topology>
    </subcellularLocation>
    <subcellularLocation>
        <location evidence="1">Membrane</location>
    </subcellularLocation>
</comment>
<reference evidence="9 10" key="1">
    <citation type="submission" date="2019-06" db="EMBL/GenBank/DDBJ databases">
        <title>Whole genome shotgun sequence of Kocuria varians NBRC 15358.</title>
        <authorList>
            <person name="Hosoyama A."/>
            <person name="Uohara A."/>
            <person name="Ohji S."/>
            <person name="Ichikawa N."/>
        </authorList>
    </citation>
    <scope>NUCLEOTIDE SEQUENCE [LARGE SCALE GENOMIC DNA]</scope>
    <source>
        <strain evidence="9 10">NBRC 15358</strain>
    </source>
</reference>
<dbReference type="InterPro" id="IPR020781">
    <property type="entry name" value="ATPase_OSCP/d_CS"/>
</dbReference>
<gene>
    <name evidence="8" type="primary">atpH</name>
    <name evidence="9" type="ORF">KVA01_15630</name>
</gene>
<name>A0A4Y4D2J0_KOCVA</name>
<dbReference type="PROSITE" id="PS00389">
    <property type="entry name" value="ATPASE_DELTA"/>
    <property type="match status" value="1"/>
</dbReference>
<evidence type="ECO:0000256" key="3">
    <source>
        <dbReference type="ARBA" id="ARBA00022781"/>
    </source>
</evidence>
<keyword evidence="2 8" id="KW-0813">Transport</keyword>
<evidence type="ECO:0000256" key="4">
    <source>
        <dbReference type="ARBA" id="ARBA00023065"/>
    </source>
</evidence>
<keyword evidence="6 8" id="KW-0139">CF(1)</keyword>
<evidence type="ECO:0000256" key="7">
    <source>
        <dbReference type="ARBA" id="ARBA00023310"/>
    </source>
</evidence>
<evidence type="ECO:0000256" key="8">
    <source>
        <dbReference type="HAMAP-Rule" id="MF_01416"/>
    </source>
</evidence>
<dbReference type="AlphaFoldDB" id="A0A4Y4D2J0"/>
<keyword evidence="7 8" id="KW-0066">ATP synthesis</keyword>
<dbReference type="Proteomes" id="UP000315730">
    <property type="component" value="Unassembled WGS sequence"/>
</dbReference>
<organism evidence="9 10">
    <name type="scientific">Kocuria varians</name>
    <name type="common">Micrococcus varians</name>
    <dbReference type="NCBI Taxonomy" id="1272"/>
    <lineage>
        <taxon>Bacteria</taxon>
        <taxon>Bacillati</taxon>
        <taxon>Actinomycetota</taxon>
        <taxon>Actinomycetes</taxon>
        <taxon>Micrococcales</taxon>
        <taxon>Micrococcaceae</taxon>
        <taxon>Kocuria</taxon>
    </lineage>
</organism>
<evidence type="ECO:0000256" key="2">
    <source>
        <dbReference type="ARBA" id="ARBA00022448"/>
    </source>
</evidence>
<comment type="caution">
    <text evidence="9">The sequence shown here is derived from an EMBL/GenBank/DDBJ whole genome shotgun (WGS) entry which is preliminary data.</text>
</comment>
<keyword evidence="4 8" id="KW-0406">Ion transport</keyword>
<keyword evidence="10" id="KW-1185">Reference proteome</keyword>
<dbReference type="HAMAP" id="MF_01416">
    <property type="entry name" value="ATP_synth_delta_bact"/>
    <property type="match status" value="1"/>
</dbReference>
<evidence type="ECO:0000313" key="9">
    <source>
        <dbReference type="EMBL" id="GEC99408.1"/>
    </source>
</evidence>
<comment type="similarity">
    <text evidence="8">Belongs to the ATPase delta chain family.</text>
</comment>
<sequence length="270" mass="29666">MAEASNEPYRPLTVDVDRWAHGASAEISSQLFEILDIVDGNGTLRRALTDPSRSAEDRARLVHTLLDGKAHEVAVDIVANLASQRSATERQLGDRIERTAVLLAAAAAENRGGVEALESLVDELLGFKSMLDRSADVQWAFSDPRASAQAKVTLARRLMTAQSEEARLLVERAVSEPRGALPGRLLEQFAQWVADRQQRGIARVQTARPLREDQVAKLRDGLNRLYGRDLKLTTETNPALVGGLRVRVGEEIIDGSVTHRLDQLQQRIGA</sequence>
<dbReference type="PANTHER" id="PTHR11910">
    <property type="entry name" value="ATP SYNTHASE DELTA CHAIN"/>
    <property type="match status" value="1"/>
</dbReference>
<comment type="function">
    <text evidence="8">This protein is part of the stalk that links CF(0) to CF(1). It either transmits conformational changes from CF(0) to CF(1) or is implicated in proton conduction.</text>
</comment>
<dbReference type="GO" id="GO:0045259">
    <property type="term" value="C:proton-transporting ATP synthase complex"/>
    <property type="evidence" value="ECO:0007669"/>
    <property type="project" value="UniProtKB-KW"/>
</dbReference>
<dbReference type="PRINTS" id="PR00125">
    <property type="entry name" value="ATPASEDELTA"/>
</dbReference>
<proteinExistence type="inferred from homology"/>
<evidence type="ECO:0000313" key="10">
    <source>
        <dbReference type="Proteomes" id="UP000315730"/>
    </source>
</evidence>
<dbReference type="GO" id="GO:0005886">
    <property type="term" value="C:plasma membrane"/>
    <property type="evidence" value="ECO:0007669"/>
    <property type="project" value="UniProtKB-SubCell"/>
</dbReference>
<dbReference type="Pfam" id="PF00213">
    <property type="entry name" value="OSCP"/>
    <property type="match status" value="1"/>
</dbReference>
<dbReference type="GO" id="GO:0046933">
    <property type="term" value="F:proton-transporting ATP synthase activity, rotational mechanism"/>
    <property type="evidence" value="ECO:0007669"/>
    <property type="project" value="UniProtKB-UniRule"/>
</dbReference>
<evidence type="ECO:0000256" key="6">
    <source>
        <dbReference type="ARBA" id="ARBA00023196"/>
    </source>
</evidence>
<keyword evidence="8" id="KW-1003">Cell membrane</keyword>
<dbReference type="STRING" id="1272.GCA_900014985_01562"/>
<protein>
    <recommendedName>
        <fullName evidence="8">ATP synthase subunit delta</fullName>
    </recommendedName>
    <alternativeName>
        <fullName evidence="8">ATP synthase F(1) sector subunit delta</fullName>
    </alternativeName>
    <alternativeName>
        <fullName evidence="8">F-type ATPase subunit delta</fullName>
        <shortName evidence="8">F-ATPase subunit delta</shortName>
    </alternativeName>
</protein>
<dbReference type="EMBL" id="BJNW01000012">
    <property type="protein sequence ID" value="GEC99408.1"/>
    <property type="molecule type" value="Genomic_DNA"/>
</dbReference>
<dbReference type="OrthoDB" id="5242917at2"/>
<evidence type="ECO:0000256" key="1">
    <source>
        <dbReference type="ARBA" id="ARBA00004370"/>
    </source>
</evidence>
<dbReference type="RefSeq" id="WP_068469430.1">
    <property type="nucleotide sequence ID" value="NZ_BJNW01000012.1"/>
</dbReference>
<accession>A0A4Y4D2J0</accession>